<dbReference type="Proteomes" id="UP000035642">
    <property type="component" value="Unassembled WGS sequence"/>
</dbReference>
<accession>A0A0K0DHZ3</accession>
<dbReference type="PANTHER" id="PTHR33047:SF8">
    <property type="entry name" value="REGULATOR OF RDNA TRANSCRIPTION PROTEIN 15"/>
    <property type="match status" value="1"/>
</dbReference>
<proteinExistence type="predicted"/>
<sequence length="69" mass="7638">MDLLQDNNPCGNFSDTSHRKLPRLEGSISHVFGACSRTESQDQKSLCDLALQKVSALSELALGHLRYSF</sequence>
<dbReference type="WBParaSite" id="ACAC_0001086201-mRNA-1">
    <property type="protein sequence ID" value="ACAC_0001086201-mRNA-1"/>
    <property type="gene ID" value="ACAC_0001086201"/>
</dbReference>
<protein>
    <submittedName>
        <fullName evidence="2">Uncharacterized protein</fullName>
    </submittedName>
</protein>
<evidence type="ECO:0000313" key="1">
    <source>
        <dbReference type="Proteomes" id="UP000035642"/>
    </source>
</evidence>
<reference evidence="2" key="2">
    <citation type="submission" date="2017-02" db="UniProtKB">
        <authorList>
            <consortium name="WormBaseParasite"/>
        </authorList>
    </citation>
    <scope>IDENTIFICATION</scope>
</reference>
<dbReference type="AlphaFoldDB" id="A0A0K0DHZ3"/>
<keyword evidence="1" id="KW-1185">Reference proteome</keyword>
<dbReference type="STRING" id="6313.A0A0K0DHZ3"/>
<reference evidence="1" key="1">
    <citation type="submission" date="2012-09" db="EMBL/GenBank/DDBJ databases">
        <authorList>
            <person name="Martin A.A."/>
        </authorList>
    </citation>
    <scope>NUCLEOTIDE SEQUENCE</scope>
</reference>
<organism evidence="1 2">
    <name type="scientific">Angiostrongylus cantonensis</name>
    <name type="common">Rat lungworm</name>
    <dbReference type="NCBI Taxonomy" id="6313"/>
    <lineage>
        <taxon>Eukaryota</taxon>
        <taxon>Metazoa</taxon>
        <taxon>Ecdysozoa</taxon>
        <taxon>Nematoda</taxon>
        <taxon>Chromadorea</taxon>
        <taxon>Rhabditida</taxon>
        <taxon>Rhabditina</taxon>
        <taxon>Rhabditomorpha</taxon>
        <taxon>Strongyloidea</taxon>
        <taxon>Metastrongylidae</taxon>
        <taxon>Angiostrongylus</taxon>
    </lineage>
</organism>
<name>A0A0K0DHZ3_ANGCA</name>
<dbReference type="InterPro" id="IPR052997">
    <property type="entry name" value="RRT15-like"/>
</dbReference>
<dbReference type="PANTHER" id="PTHR33047">
    <property type="entry name" value="PROTEIN TAR1"/>
    <property type="match status" value="1"/>
</dbReference>
<evidence type="ECO:0000313" key="2">
    <source>
        <dbReference type="WBParaSite" id="ACAC_0001086201-mRNA-1"/>
    </source>
</evidence>